<dbReference type="GO" id="GO:0007264">
    <property type="term" value="P:small GTPase-mediated signal transduction"/>
    <property type="evidence" value="ECO:0007669"/>
    <property type="project" value="InterPro"/>
</dbReference>
<evidence type="ECO:0000313" key="5">
    <source>
        <dbReference type="EMBL" id="KAJ2896758.1"/>
    </source>
</evidence>
<dbReference type="AlphaFoldDB" id="A0AAD5WQE2"/>
<dbReference type="InterPro" id="IPR001806">
    <property type="entry name" value="Small_GTPase"/>
</dbReference>
<keyword evidence="2" id="KW-0342">GTP-binding</keyword>
<dbReference type="PRINTS" id="PR00449">
    <property type="entry name" value="RASTRNSFRMNG"/>
</dbReference>
<dbReference type="Pfam" id="PF00071">
    <property type="entry name" value="Ras"/>
    <property type="match status" value="1"/>
</dbReference>
<dbReference type="Gene3D" id="3.40.50.300">
    <property type="entry name" value="P-loop containing nucleotide triphosphate hydrolases"/>
    <property type="match status" value="1"/>
</dbReference>
<proteinExistence type="predicted"/>
<dbReference type="GO" id="GO:0005525">
    <property type="term" value="F:GTP binding"/>
    <property type="evidence" value="ECO:0007669"/>
    <property type="project" value="UniProtKB-KW"/>
</dbReference>
<dbReference type="Pfam" id="PF14479">
    <property type="entry name" value="HeLo"/>
    <property type="match status" value="1"/>
</dbReference>
<dbReference type="EMBL" id="JAKWBI020000314">
    <property type="protein sequence ID" value="KAJ2896758.1"/>
    <property type="molecule type" value="Genomic_DNA"/>
</dbReference>
<protein>
    <submittedName>
        <fullName evidence="5">P-loop containing nucleoside triphosphate hydrolase protein</fullName>
    </submittedName>
</protein>
<dbReference type="InterPro" id="IPR038305">
    <property type="entry name" value="HeLo_sf"/>
</dbReference>
<evidence type="ECO:0000313" key="6">
    <source>
        <dbReference type="Proteomes" id="UP001201980"/>
    </source>
</evidence>
<keyword evidence="1" id="KW-0547">Nucleotide-binding</keyword>
<reference evidence="5" key="1">
    <citation type="submission" date="2022-07" db="EMBL/GenBank/DDBJ databases">
        <title>Draft genome sequence of Zalerion maritima ATCC 34329, a (micro)plastics degrading marine fungus.</title>
        <authorList>
            <person name="Paco A."/>
            <person name="Goncalves M.F.M."/>
            <person name="Rocha-Santos T.A.P."/>
            <person name="Alves A."/>
        </authorList>
    </citation>
    <scope>NUCLEOTIDE SEQUENCE</scope>
    <source>
        <strain evidence="5">ATCC 34329</strain>
    </source>
</reference>
<evidence type="ECO:0000256" key="3">
    <source>
        <dbReference type="SAM" id="MobiDB-lite"/>
    </source>
</evidence>
<dbReference type="Gene3D" id="1.20.120.1020">
    <property type="entry name" value="Prion-inhibition and propagation, HeLo domain"/>
    <property type="match status" value="1"/>
</dbReference>
<dbReference type="SUPFAM" id="SSF52540">
    <property type="entry name" value="P-loop containing nucleoside triphosphate hydrolases"/>
    <property type="match status" value="1"/>
</dbReference>
<gene>
    <name evidence="5" type="ORF">MKZ38_005246</name>
</gene>
<evidence type="ECO:0000259" key="4">
    <source>
        <dbReference type="Pfam" id="PF14479"/>
    </source>
</evidence>
<sequence length="577" mass="63434">MDATGVVLGVAGLAGLFSTCVDCFHLIQRGCTFDRDYRILETKFDNQELRLCAWGRACGLISSNNSSASTIARNASFGASGTTVGSFDTVLDEPQLQSRVRATLECIMLLFCDEKGLRGRYGLEPCEIQLGSSGTAALDPTALALLPFDVGKSSDRIDGSEPTGSSSRPGAFFSWKRKQRSLGFRGSARWAICDREKFLDLVQHIKDFNDDLESMTRAMEIPWRQRIIVAYEVGEIEDMETLEEIEEAGDGGADVVSETASVRLEWMRDASSMGSDSIRAPSVRTTTSTITSRNAGSFVTAKSRLALSDDGESSFSILDEPLEGANEEEEPTLASPEPNVSQSRRLSGIFRRPAAPLPRYRCVALGDKGCHSTELFAAFTVKVRTTHYQPTQFKEYATHCSLDGTKLGLELWDTAGLEDFYNLRKTAYEGASIIILCLQTSLPAQQTTNSTLNKWNPELKELCPDIPIIVVGIDDPDAEDKQPVPGSRSLFIANPDIDYLDPVKEFEREALAKRINAAGYMRCDLRSRAEVNSVFELAARTVSDIQRPQLGGKGGRARGRLRRLSNLFNLLKPIAED</sequence>
<dbReference type="InterPro" id="IPR027417">
    <property type="entry name" value="P-loop_NTPase"/>
</dbReference>
<dbReference type="InterPro" id="IPR029498">
    <property type="entry name" value="HeLo_dom"/>
</dbReference>
<accession>A0AAD5WQE2</accession>
<dbReference type="Proteomes" id="UP001201980">
    <property type="component" value="Unassembled WGS sequence"/>
</dbReference>
<dbReference type="PANTHER" id="PTHR24072">
    <property type="entry name" value="RHO FAMILY GTPASE"/>
    <property type="match status" value="1"/>
</dbReference>
<organism evidence="5 6">
    <name type="scientific">Zalerion maritima</name>
    <dbReference type="NCBI Taxonomy" id="339359"/>
    <lineage>
        <taxon>Eukaryota</taxon>
        <taxon>Fungi</taxon>
        <taxon>Dikarya</taxon>
        <taxon>Ascomycota</taxon>
        <taxon>Pezizomycotina</taxon>
        <taxon>Sordariomycetes</taxon>
        <taxon>Lulworthiomycetidae</taxon>
        <taxon>Lulworthiales</taxon>
        <taxon>Lulworthiaceae</taxon>
        <taxon>Zalerion</taxon>
    </lineage>
</organism>
<dbReference type="PROSITE" id="PS51419">
    <property type="entry name" value="RAB"/>
    <property type="match status" value="1"/>
</dbReference>
<comment type="caution">
    <text evidence="5">The sequence shown here is derived from an EMBL/GenBank/DDBJ whole genome shotgun (WGS) entry which is preliminary data.</text>
</comment>
<dbReference type="PROSITE" id="PS51420">
    <property type="entry name" value="RHO"/>
    <property type="match status" value="1"/>
</dbReference>
<name>A0AAD5WQE2_9PEZI</name>
<keyword evidence="6" id="KW-1185">Reference proteome</keyword>
<evidence type="ECO:0000256" key="1">
    <source>
        <dbReference type="ARBA" id="ARBA00022741"/>
    </source>
</evidence>
<evidence type="ECO:0000256" key="2">
    <source>
        <dbReference type="ARBA" id="ARBA00023134"/>
    </source>
</evidence>
<dbReference type="GO" id="GO:0003924">
    <property type="term" value="F:GTPase activity"/>
    <property type="evidence" value="ECO:0007669"/>
    <property type="project" value="InterPro"/>
</dbReference>
<feature type="domain" description="Prion-inhibition and propagation HeLo" evidence="4">
    <location>
        <begin position="5"/>
        <end position="244"/>
    </location>
</feature>
<dbReference type="InterPro" id="IPR003578">
    <property type="entry name" value="Small_GTPase_Rho"/>
</dbReference>
<keyword evidence="5" id="KW-0378">Hydrolase</keyword>
<feature type="region of interest" description="Disordered" evidence="3">
    <location>
        <begin position="323"/>
        <end position="346"/>
    </location>
</feature>
<dbReference type="SMART" id="SM00174">
    <property type="entry name" value="RHO"/>
    <property type="match status" value="1"/>
</dbReference>